<feature type="region of interest" description="Disordered" evidence="1">
    <location>
        <begin position="55"/>
        <end position="79"/>
    </location>
</feature>
<feature type="compositionally biased region" description="Polar residues" evidence="1">
    <location>
        <begin position="62"/>
        <end position="71"/>
    </location>
</feature>
<proteinExistence type="predicted"/>
<accession>A0A6A0A5B4</accession>
<dbReference type="Proteomes" id="UP000485058">
    <property type="component" value="Unassembled WGS sequence"/>
</dbReference>
<sequence>MVSFAIVCVGRTKLRSIADKAAGLAQTSVASGAAPYHQLDAALLQSHALRLGQPFPVPGTGPSYSSSNLRHNGSKRPAATSCQSAVEDIAEELLLTNSQFANMSHEKRMKITSQLADRSLMLDNPLRGRSRGASVRVSSLRSAVTWVSSTSLIGPAGNKHHAKALFGALTGGELAGPATSTAQRVPPALLSALHVQRFIAVPVYPHARLVWLLQPCPYLCLCPWRAGWTCMAHEDERMRGRGWTARARGSS</sequence>
<reference evidence="2 3" key="1">
    <citation type="submission" date="2020-02" db="EMBL/GenBank/DDBJ databases">
        <title>Draft genome sequence of Haematococcus lacustris strain NIES-144.</title>
        <authorList>
            <person name="Morimoto D."/>
            <person name="Nakagawa S."/>
            <person name="Yoshida T."/>
            <person name="Sawayama S."/>
        </authorList>
    </citation>
    <scope>NUCLEOTIDE SEQUENCE [LARGE SCALE GENOMIC DNA]</scope>
    <source>
        <strain evidence="2 3">NIES-144</strain>
    </source>
</reference>
<gene>
    <name evidence="2" type="ORF">HaLaN_26055</name>
</gene>
<evidence type="ECO:0000256" key="1">
    <source>
        <dbReference type="SAM" id="MobiDB-lite"/>
    </source>
</evidence>
<organism evidence="2 3">
    <name type="scientific">Haematococcus lacustris</name>
    <name type="common">Green alga</name>
    <name type="synonym">Haematococcus pluvialis</name>
    <dbReference type="NCBI Taxonomy" id="44745"/>
    <lineage>
        <taxon>Eukaryota</taxon>
        <taxon>Viridiplantae</taxon>
        <taxon>Chlorophyta</taxon>
        <taxon>core chlorophytes</taxon>
        <taxon>Chlorophyceae</taxon>
        <taxon>CS clade</taxon>
        <taxon>Chlamydomonadales</taxon>
        <taxon>Haematococcaceae</taxon>
        <taxon>Haematococcus</taxon>
    </lineage>
</organism>
<dbReference type="EMBL" id="BLLF01003578">
    <property type="protein sequence ID" value="GFH27691.1"/>
    <property type="molecule type" value="Genomic_DNA"/>
</dbReference>
<protein>
    <submittedName>
        <fullName evidence="2">Uncharacterized protein</fullName>
    </submittedName>
</protein>
<name>A0A6A0A5B4_HAELA</name>
<dbReference type="AlphaFoldDB" id="A0A6A0A5B4"/>
<evidence type="ECO:0000313" key="2">
    <source>
        <dbReference type="EMBL" id="GFH27691.1"/>
    </source>
</evidence>
<comment type="caution">
    <text evidence="2">The sequence shown here is derived from an EMBL/GenBank/DDBJ whole genome shotgun (WGS) entry which is preliminary data.</text>
</comment>
<evidence type="ECO:0000313" key="3">
    <source>
        <dbReference type="Proteomes" id="UP000485058"/>
    </source>
</evidence>
<keyword evidence="3" id="KW-1185">Reference proteome</keyword>